<dbReference type="STRING" id="246191.SAMN05660337_0180"/>
<evidence type="ECO:0000313" key="2">
    <source>
        <dbReference type="Proteomes" id="UP000199053"/>
    </source>
</evidence>
<dbReference type="OrthoDB" id="5457758at2"/>
<evidence type="ECO:0000313" key="1">
    <source>
        <dbReference type="EMBL" id="SDK35283.1"/>
    </source>
</evidence>
<organism evidence="1 2">
    <name type="scientific">Maridesulfovibrio ferrireducens</name>
    <dbReference type="NCBI Taxonomy" id="246191"/>
    <lineage>
        <taxon>Bacteria</taxon>
        <taxon>Pseudomonadati</taxon>
        <taxon>Thermodesulfobacteriota</taxon>
        <taxon>Desulfovibrionia</taxon>
        <taxon>Desulfovibrionales</taxon>
        <taxon>Desulfovibrionaceae</taxon>
        <taxon>Maridesulfovibrio</taxon>
    </lineage>
</organism>
<sequence>MGQYGDVFIDQLLESLFPASRSNDFFEALFGDAEEGSYDIELGYVGDSGDIVNFELRLKERPGCCLACNLTYGLPQVFSRHPIINIQGLAEKIGEAVGKSENVSWKLGSTQEKNKQLHVIPLIVSLS</sequence>
<accession>A0A1G9B712</accession>
<dbReference type="EMBL" id="FNGA01000001">
    <property type="protein sequence ID" value="SDK35283.1"/>
    <property type="molecule type" value="Genomic_DNA"/>
</dbReference>
<gene>
    <name evidence="1" type="ORF">SAMN05660337_0180</name>
</gene>
<evidence type="ECO:0008006" key="3">
    <source>
        <dbReference type="Google" id="ProtNLM"/>
    </source>
</evidence>
<dbReference type="Proteomes" id="UP000199053">
    <property type="component" value="Unassembled WGS sequence"/>
</dbReference>
<name>A0A1G9B712_9BACT</name>
<keyword evidence="2" id="KW-1185">Reference proteome</keyword>
<reference evidence="2" key="1">
    <citation type="submission" date="2016-10" db="EMBL/GenBank/DDBJ databases">
        <authorList>
            <person name="Varghese N."/>
            <person name="Submissions S."/>
        </authorList>
    </citation>
    <scope>NUCLEOTIDE SEQUENCE [LARGE SCALE GENOMIC DNA]</scope>
    <source>
        <strain evidence="2">DSM 16995</strain>
    </source>
</reference>
<proteinExistence type="predicted"/>
<dbReference type="AlphaFoldDB" id="A0A1G9B712"/>
<protein>
    <recommendedName>
        <fullName evidence="3">Pancreas/duodenum homeobox protein 1</fullName>
    </recommendedName>
</protein>
<dbReference type="RefSeq" id="WP_092157317.1">
    <property type="nucleotide sequence ID" value="NZ_FNGA01000001.1"/>
</dbReference>